<dbReference type="EMBL" id="JABELV010000035">
    <property type="protein sequence ID" value="KAG7562268.1"/>
    <property type="molecule type" value="Genomic_DNA"/>
</dbReference>
<evidence type="ECO:0000313" key="2">
    <source>
        <dbReference type="Proteomes" id="UP000812966"/>
    </source>
</evidence>
<dbReference type="AlphaFoldDB" id="A0A8K0JN04"/>
<sequence length="292" mass="34230">MSDYSRGGHQYNHRAAQEPKYYDPTVWTASEIPYDYRSTASLNMTGYQSDGQLWPSNLDGGQSMSFESWQQTYWCHMHWQPTSWHQASWQQQLSWLQTVSDKSLGVYNDTVEAGRTQSLDLRSHPRHDDETPQSRIIATTPVPAISDASQSNMTTSRPCHTLWENVDTRTKKRLKTWYNKMKITEGDEHDMQIWGEIQYMIGKGETSGHVVCKKNELKIHYRICNRSKGWENHYCTALHIHLSTRHDQEVNWDTVAKCYRCQVRNNMSKIRRRIRDAKRKNEIEKSGKGNIE</sequence>
<reference evidence="1" key="1">
    <citation type="submission" date="2020-04" db="EMBL/GenBank/DDBJ databases">
        <title>Analysis of mating type loci in Filobasidium floriforme.</title>
        <authorList>
            <person name="Nowrousian M."/>
        </authorList>
    </citation>
    <scope>NUCLEOTIDE SEQUENCE</scope>
    <source>
        <strain evidence="1">CBS 6242</strain>
    </source>
</reference>
<gene>
    <name evidence="1" type="ORF">FFLO_02256</name>
</gene>
<name>A0A8K0JN04_9TREE</name>
<evidence type="ECO:0000313" key="1">
    <source>
        <dbReference type="EMBL" id="KAG7562268.1"/>
    </source>
</evidence>
<comment type="caution">
    <text evidence="1">The sequence shown here is derived from an EMBL/GenBank/DDBJ whole genome shotgun (WGS) entry which is preliminary data.</text>
</comment>
<proteinExistence type="predicted"/>
<keyword evidence="2" id="KW-1185">Reference proteome</keyword>
<accession>A0A8K0JN04</accession>
<protein>
    <submittedName>
        <fullName evidence="1">Uncharacterized protein</fullName>
    </submittedName>
</protein>
<dbReference type="Proteomes" id="UP000812966">
    <property type="component" value="Unassembled WGS sequence"/>
</dbReference>
<organism evidence="1 2">
    <name type="scientific">Filobasidium floriforme</name>
    <dbReference type="NCBI Taxonomy" id="5210"/>
    <lineage>
        <taxon>Eukaryota</taxon>
        <taxon>Fungi</taxon>
        <taxon>Dikarya</taxon>
        <taxon>Basidiomycota</taxon>
        <taxon>Agaricomycotina</taxon>
        <taxon>Tremellomycetes</taxon>
        <taxon>Filobasidiales</taxon>
        <taxon>Filobasidiaceae</taxon>
        <taxon>Filobasidium</taxon>
    </lineage>
</organism>